<keyword evidence="3 9" id="KW-0245">EGF-like domain</keyword>
<reference evidence="14 15" key="1">
    <citation type="journal article" date="2018" name="Nat. Ecol. Evol.">
        <title>Shark genomes provide insights into elasmobranch evolution and the origin of vertebrates.</title>
        <authorList>
            <person name="Hara Y"/>
            <person name="Yamaguchi K"/>
            <person name="Onimaru K"/>
            <person name="Kadota M"/>
            <person name="Koyanagi M"/>
            <person name="Keeley SD"/>
            <person name="Tatsumi K"/>
            <person name="Tanaka K"/>
            <person name="Motone F"/>
            <person name="Kageyama Y"/>
            <person name="Nozu R"/>
            <person name="Adachi N"/>
            <person name="Nishimura O"/>
            <person name="Nakagawa R"/>
            <person name="Tanegashima C"/>
            <person name="Kiyatake I"/>
            <person name="Matsumoto R"/>
            <person name="Murakumo K"/>
            <person name="Nishida K"/>
            <person name="Terakita A"/>
            <person name="Kuratani S"/>
            <person name="Sato K"/>
            <person name="Hyodo S Kuraku.S."/>
        </authorList>
    </citation>
    <scope>NUCLEOTIDE SEQUENCE [LARGE SCALE GENOMIC DNA]</scope>
</reference>
<evidence type="ECO:0000256" key="3">
    <source>
        <dbReference type="ARBA" id="ARBA00022536"/>
    </source>
</evidence>
<keyword evidence="6 11" id="KW-0472">Membrane</keyword>
<evidence type="ECO:0000256" key="4">
    <source>
        <dbReference type="ARBA" id="ARBA00022729"/>
    </source>
</evidence>
<dbReference type="PROSITE" id="PS50026">
    <property type="entry name" value="EGF_3"/>
    <property type="match status" value="1"/>
</dbReference>
<proteinExistence type="predicted"/>
<dbReference type="EMBL" id="BEZZ01001618">
    <property type="protein sequence ID" value="GCC19860.1"/>
    <property type="molecule type" value="Genomic_DNA"/>
</dbReference>
<evidence type="ECO:0000256" key="5">
    <source>
        <dbReference type="ARBA" id="ARBA00022737"/>
    </source>
</evidence>
<dbReference type="Pfam" id="PF01826">
    <property type="entry name" value="TIL"/>
    <property type="match status" value="1"/>
</dbReference>
<feature type="domain" description="EGF-like" evidence="12">
    <location>
        <begin position="316"/>
        <end position="352"/>
    </location>
</feature>
<evidence type="ECO:0008006" key="16">
    <source>
        <dbReference type="Google" id="ProtNLM"/>
    </source>
</evidence>
<dbReference type="InterPro" id="IPR000742">
    <property type="entry name" value="EGF"/>
</dbReference>
<dbReference type="Pfam" id="PF00008">
    <property type="entry name" value="EGF"/>
    <property type="match status" value="1"/>
</dbReference>
<evidence type="ECO:0000313" key="15">
    <source>
        <dbReference type="Proteomes" id="UP000287033"/>
    </source>
</evidence>
<comment type="caution">
    <text evidence="14">The sequence shown here is derived from an EMBL/GenBank/DDBJ whole genome shotgun (WGS) entry which is preliminary data.</text>
</comment>
<dbReference type="InterPro" id="IPR052749">
    <property type="entry name" value="Alpha-tectorin"/>
</dbReference>
<keyword evidence="15" id="KW-1185">Reference proteome</keyword>
<dbReference type="OMA" id="HANTTRR"/>
<gene>
    <name evidence="14" type="ORF">chiPu_0018582</name>
</gene>
<dbReference type="Pfam" id="PF08742">
    <property type="entry name" value="C8"/>
    <property type="match status" value="1"/>
</dbReference>
<dbReference type="STRING" id="137246.A0A401RP40"/>
<dbReference type="FunFam" id="2.10.25.10:FF:000055">
    <property type="entry name" value="alpha-tectorin isoform X1"/>
    <property type="match status" value="1"/>
</dbReference>
<dbReference type="PROSITE" id="PS51233">
    <property type="entry name" value="VWFD"/>
    <property type="match status" value="1"/>
</dbReference>
<dbReference type="GO" id="GO:0005509">
    <property type="term" value="F:calcium ion binding"/>
    <property type="evidence" value="ECO:0007669"/>
    <property type="project" value="InterPro"/>
</dbReference>
<dbReference type="CDD" id="cd00054">
    <property type="entry name" value="EGF_CA"/>
    <property type="match status" value="1"/>
</dbReference>
<organism evidence="14 15">
    <name type="scientific">Chiloscyllium punctatum</name>
    <name type="common">Brownbanded bambooshark</name>
    <name type="synonym">Hemiscyllium punctatum</name>
    <dbReference type="NCBI Taxonomy" id="137246"/>
    <lineage>
        <taxon>Eukaryota</taxon>
        <taxon>Metazoa</taxon>
        <taxon>Chordata</taxon>
        <taxon>Craniata</taxon>
        <taxon>Vertebrata</taxon>
        <taxon>Chondrichthyes</taxon>
        <taxon>Elasmobranchii</taxon>
        <taxon>Galeomorphii</taxon>
        <taxon>Galeoidea</taxon>
        <taxon>Orectolobiformes</taxon>
        <taxon>Hemiscylliidae</taxon>
        <taxon>Chiloscyllium</taxon>
    </lineage>
</organism>
<keyword evidence="7 9" id="KW-1015">Disulfide bond</keyword>
<dbReference type="PANTHER" id="PTHR46160">
    <property type="entry name" value="ALPHA-TECTORIN-RELATED"/>
    <property type="match status" value="1"/>
</dbReference>
<keyword evidence="5" id="KW-0677">Repeat</keyword>
<feature type="compositionally biased region" description="Basic and acidic residues" evidence="10">
    <location>
        <begin position="86"/>
        <end position="106"/>
    </location>
</feature>
<evidence type="ECO:0000256" key="11">
    <source>
        <dbReference type="SAM" id="Phobius"/>
    </source>
</evidence>
<feature type="region of interest" description="Disordered" evidence="10">
    <location>
        <begin position="63"/>
        <end position="120"/>
    </location>
</feature>
<comment type="subcellular location">
    <subcellularLocation>
        <location evidence="1">Cell membrane</location>
    </subcellularLocation>
</comment>
<dbReference type="InterPro" id="IPR001846">
    <property type="entry name" value="VWF_type-D"/>
</dbReference>
<dbReference type="InterPro" id="IPR036084">
    <property type="entry name" value="Ser_inhib-like_sf"/>
</dbReference>
<dbReference type="Gene3D" id="2.10.25.10">
    <property type="entry name" value="Laminin"/>
    <property type="match status" value="2"/>
</dbReference>
<evidence type="ECO:0000256" key="1">
    <source>
        <dbReference type="ARBA" id="ARBA00004236"/>
    </source>
</evidence>
<dbReference type="PANTHER" id="PTHR46160:SF8">
    <property type="entry name" value="VWFD DOMAIN-CONTAINING PROTEIN"/>
    <property type="match status" value="1"/>
</dbReference>
<dbReference type="InterPro" id="IPR002919">
    <property type="entry name" value="TIL_dom"/>
</dbReference>
<evidence type="ECO:0000256" key="6">
    <source>
        <dbReference type="ARBA" id="ARBA00023136"/>
    </source>
</evidence>
<feature type="transmembrane region" description="Helical" evidence="11">
    <location>
        <begin position="357"/>
        <end position="382"/>
    </location>
</feature>
<dbReference type="Pfam" id="PF12714">
    <property type="entry name" value="TILa"/>
    <property type="match status" value="1"/>
</dbReference>
<sequence>MRCLIQPFYLPPDIIIPSLYKRKVRGLCGTYDGRYRNDFTLPDGTRVSSLNVFGNSWKVEDRDDDDYDWEGDDDDDDDDNEDDNEDSRMRQKPQESNRQRYRREIVGEDTDPEPETGFTAACSPDQLAVMNSTAYCWAIADPQGPFRDCHYNVDPEQYYQNCLFDLCQFYNNSEMLCASYETYVQVCQTNGTTLSNWRRETSCAMACPPHSTYKSCMAACPPTCANLAASSECDAPCMEGCECDRGYVYSGFDCVPYSQCGCTYRNKYYEVGERFITDDCSEDCTCNKTQTVGCFSMRCPENRTCSVINGNRACVLDGTCASSPCKNGGTCIQKEDKYECSCPALYDGDLCEDVTKVIIVAVVVVVVVLLIVGAVLICFCCCRNRGSKRSDTTSDISSLSSDIDLKEIMRQIEDDQRHGGISNPRFNY</sequence>
<dbReference type="PROSITE" id="PS00022">
    <property type="entry name" value="EGF_1"/>
    <property type="match status" value="1"/>
</dbReference>
<feature type="domain" description="VWFD" evidence="13">
    <location>
        <begin position="1"/>
        <end position="65"/>
    </location>
</feature>
<dbReference type="CDD" id="cd19941">
    <property type="entry name" value="TIL"/>
    <property type="match status" value="1"/>
</dbReference>
<dbReference type="SUPFAM" id="SSF57196">
    <property type="entry name" value="EGF/Laminin"/>
    <property type="match status" value="1"/>
</dbReference>
<keyword evidence="4" id="KW-0732">Signal</keyword>
<evidence type="ECO:0000256" key="9">
    <source>
        <dbReference type="PROSITE-ProRule" id="PRU00076"/>
    </source>
</evidence>
<dbReference type="Proteomes" id="UP000287033">
    <property type="component" value="Unassembled WGS sequence"/>
</dbReference>
<dbReference type="InterPro" id="IPR001007">
    <property type="entry name" value="VWF_dom"/>
</dbReference>
<keyword evidence="11" id="KW-1133">Transmembrane helix</keyword>
<name>A0A401RP40_CHIPU</name>
<dbReference type="SMART" id="SM00215">
    <property type="entry name" value="VWC_out"/>
    <property type="match status" value="1"/>
</dbReference>
<dbReference type="Pfam" id="PF00094">
    <property type="entry name" value="VWD"/>
    <property type="match status" value="1"/>
</dbReference>
<evidence type="ECO:0000259" key="12">
    <source>
        <dbReference type="PROSITE" id="PS50026"/>
    </source>
</evidence>
<evidence type="ECO:0000256" key="8">
    <source>
        <dbReference type="ARBA" id="ARBA00023180"/>
    </source>
</evidence>
<evidence type="ECO:0000256" key="2">
    <source>
        <dbReference type="ARBA" id="ARBA00022475"/>
    </source>
</evidence>
<dbReference type="SMART" id="SM00181">
    <property type="entry name" value="EGF"/>
    <property type="match status" value="2"/>
</dbReference>
<dbReference type="AlphaFoldDB" id="A0A401RP40"/>
<keyword evidence="8" id="KW-0325">Glycoprotein</keyword>
<dbReference type="SUPFAM" id="SSF57567">
    <property type="entry name" value="Serine protease inhibitors"/>
    <property type="match status" value="1"/>
</dbReference>
<dbReference type="SMART" id="SM00832">
    <property type="entry name" value="C8"/>
    <property type="match status" value="1"/>
</dbReference>
<protein>
    <recommendedName>
        <fullName evidence="16">VWFD domain-containing protein</fullName>
    </recommendedName>
</protein>
<dbReference type="FunFam" id="2.10.25.10:FF:000255">
    <property type="entry name" value="Sushi, nidogen and EGF-like domains 1"/>
    <property type="match status" value="1"/>
</dbReference>
<evidence type="ECO:0000259" key="13">
    <source>
        <dbReference type="PROSITE" id="PS51233"/>
    </source>
</evidence>
<feature type="disulfide bond" evidence="9">
    <location>
        <begin position="342"/>
        <end position="351"/>
    </location>
</feature>
<keyword evidence="11" id="KW-0812">Transmembrane</keyword>
<dbReference type="GO" id="GO:0005886">
    <property type="term" value="C:plasma membrane"/>
    <property type="evidence" value="ECO:0007669"/>
    <property type="project" value="UniProtKB-SubCell"/>
</dbReference>
<dbReference type="OrthoDB" id="5945029at2759"/>
<keyword evidence="2" id="KW-1003">Cell membrane</keyword>
<evidence type="ECO:0000256" key="10">
    <source>
        <dbReference type="SAM" id="MobiDB-lite"/>
    </source>
</evidence>
<dbReference type="InterPro" id="IPR025615">
    <property type="entry name" value="TILa_dom"/>
</dbReference>
<evidence type="ECO:0000256" key="7">
    <source>
        <dbReference type="ARBA" id="ARBA00023157"/>
    </source>
</evidence>
<dbReference type="InterPro" id="IPR014853">
    <property type="entry name" value="VWF/SSPO/ZAN-like_Cys-rich_dom"/>
</dbReference>
<comment type="caution">
    <text evidence="9">Lacks conserved residue(s) required for the propagation of feature annotation.</text>
</comment>
<evidence type="ECO:0000313" key="14">
    <source>
        <dbReference type="EMBL" id="GCC19860.1"/>
    </source>
</evidence>
<feature type="compositionally biased region" description="Acidic residues" evidence="10">
    <location>
        <begin position="63"/>
        <end position="85"/>
    </location>
</feature>
<dbReference type="SMART" id="SM00179">
    <property type="entry name" value="EGF_CA"/>
    <property type="match status" value="1"/>
</dbReference>
<accession>A0A401RP40</accession>
<dbReference type="InterPro" id="IPR001881">
    <property type="entry name" value="EGF-like_Ca-bd_dom"/>
</dbReference>